<sequence>MLTRGSNYSELLPPRISFCKTIEQCLIGLPKYHNLSNKTYKTIGKNMGEITLYKYSIVCNSSMKYVKRRLVNVMSNGIVQNKMQEICVASVVEPTLESKLIIKVDKTKKSYIEGFVKEVKEEKI</sequence>
<comment type="caution">
    <text evidence="1">The sequence shown here is derived from an EMBL/GenBank/DDBJ whole genome shotgun (WGS) entry which is preliminary data.</text>
</comment>
<gene>
    <name evidence="1" type="ORF">ACFFHK_04360</name>
</gene>
<evidence type="ECO:0000313" key="1">
    <source>
        <dbReference type="EMBL" id="MFC0308941.1"/>
    </source>
</evidence>
<reference evidence="1 2" key="1">
    <citation type="submission" date="2024-09" db="EMBL/GenBank/DDBJ databases">
        <authorList>
            <person name="Sun Q."/>
            <person name="Mori K."/>
        </authorList>
    </citation>
    <scope>NUCLEOTIDE SEQUENCE [LARGE SCALE GENOMIC DNA]</scope>
    <source>
        <strain evidence="1 2">CCM 7539</strain>
    </source>
</reference>
<name>A0ABV6H0V2_9PAST</name>
<dbReference type="RefSeq" id="WP_382369906.1">
    <property type="nucleotide sequence ID" value="NZ_JBHLWB010000003.1"/>
</dbReference>
<dbReference type="Proteomes" id="UP001589767">
    <property type="component" value="Unassembled WGS sequence"/>
</dbReference>
<evidence type="ECO:0000313" key="2">
    <source>
        <dbReference type="Proteomes" id="UP001589767"/>
    </source>
</evidence>
<accession>A0ABV6H0V2</accession>
<protein>
    <submittedName>
        <fullName evidence="1">Uncharacterized protein</fullName>
    </submittedName>
</protein>
<dbReference type="EMBL" id="JBHLWB010000003">
    <property type="protein sequence ID" value="MFC0308941.1"/>
    <property type="molecule type" value="Genomic_DNA"/>
</dbReference>
<keyword evidence="2" id="KW-1185">Reference proteome</keyword>
<proteinExistence type="predicted"/>
<organism evidence="1 2">
    <name type="scientific">Gallibacterium trehalosifermentans</name>
    <dbReference type="NCBI Taxonomy" id="516935"/>
    <lineage>
        <taxon>Bacteria</taxon>
        <taxon>Pseudomonadati</taxon>
        <taxon>Pseudomonadota</taxon>
        <taxon>Gammaproteobacteria</taxon>
        <taxon>Pasteurellales</taxon>
        <taxon>Pasteurellaceae</taxon>
        <taxon>Gallibacterium</taxon>
    </lineage>
</organism>